<evidence type="ECO:0000313" key="2">
    <source>
        <dbReference type="Proteomes" id="UP000005380"/>
    </source>
</evidence>
<accession>W0DPB8</accession>
<dbReference type="InterPro" id="IPR036102">
    <property type="entry name" value="OsmC/Ohrsf"/>
</dbReference>
<keyword evidence="2" id="KW-1185">Reference proteome</keyword>
<dbReference type="Proteomes" id="UP000005380">
    <property type="component" value="Chromosome"/>
</dbReference>
<organism evidence="1 2">
    <name type="scientific">Thiomicrospira aerophila AL3</name>
    <dbReference type="NCBI Taxonomy" id="717772"/>
    <lineage>
        <taxon>Bacteria</taxon>
        <taxon>Pseudomonadati</taxon>
        <taxon>Pseudomonadota</taxon>
        <taxon>Gammaproteobacteria</taxon>
        <taxon>Thiotrichales</taxon>
        <taxon>Piscirickettsiaceae</taxon>
        <taxon>Thiomicrospira</taxon>
    </lineage>
</organism>
<reference evidence="1 2" key="1">
    <citation type="submission" date="2013-12" db="EMBL/GenBank/DDBJ databases">
        <authorList>
            <consortium name="DOE Joint Genome Institute"/>
            <person name="Kappler U."/>
            <person name="Huntemann M."/>
            <person name="Han J."/>
            <person name="Chen A."/>
            <person name="Kyrpides N."/>
            <person name="Mavromatis K."/>
            <person name="Markowitz V."/>
            <person name="Palaniappan K."/>
            <person name="Ivanova N."/>
            <person name="Schaumberg A."/>
            <person name="Pati A."/>
            <person name="Liolios K."/>
            <person name="Nordberg H.P."/>
            <person name="Cantor M.N."/>
            <person name="Hua S.X."/>
            <person name="Woyke T."/>
        </authorList>
    </citation>
    <scope>NUCLEOTIDE SEQUENCE [LARGE SCALE GENOMIC DNA]</scope>
    <source>
        <strain evidence="2">AL2</strain>
    </source>
</reference>
<dbReference type="KEGG" id="tao:THIAE_00645"/>
<protein>
    <submittedName>
        <fullName evidence="1">Peroxiredoxin</fullName>
    </submittedName>
</protein>
<name>W0DPB8_9GAMM</name>
<dbReference type="STRING" id="717772.THIAE_00645"/>
<dbReference type="RefSeq" id="WP_041483090.1">
    <property type="nucleotide sequence ID" value="NZ_CP007030.1"/>
</dbReference>
<dbReference type="Pfam" id="PF02566">
    <property type="entry name" value="OsmC"/>
    <property type="match status" value="1"/>
</dbReference>
<dbReference type="AlphaFoldDB" id="W0DPB8"/>
<dbReference type="InParanoid" id="W0DPB8"/>
<dbReference type="SUPFAM" id="SSF82784">
    <property type="entry name" value="OsmC-like"/>
    <property type="match status" value="1"/>
</dbReference>
<evidence type="ECO:0000313" key="1">
    <source>
        <dbReference type="EMBL" id="AHF00455.1"/>
    </source>
</evidence>
<dbReference type="PANTHER" id="PTHR34352:SF1">
    <property type="entry name" value="PROTEIN YHFA"/>
    <property type="match status" value="1"/>
</dbReference>
<dbReference type="PANTHER" id="PTHR34352">
    <property type="entry name" value="PROTEIN YHFA"/>
    <property type="match status" value="1"/>
</dbReference>
<dbReference type="InterPro" id="IPR003718">
    <property type="entry name" value="OsmC/Ohr_fam"/>
</dbReference>
<sequence>MNKIATVKWVDGMSFVGETASGHAVVMDGPPDIGGKNLGPRPMEMVLLGLGGCTAVDVMMILQKGGQAVQDCRIEVSAERADSIPKVYTKIHLHYVVTGQALSAAKVERAVKLSAEKYCSVSKMLEQAAELTHDFEVIDTAL</sequence>
<gene>
    <name evidence="1" type="ORF">THIAE_00645</name>
</gene>
<dbReference type="EMBL" id="CP007030">
    <property type="protein sequence ID" value="AHF00455.1"/>
    <property type="molecule type" value="Genomic_DNA"/>
</dbReference>
<dbReference type="Gene3D" id="2.20.25.10">
    <property type="match status" value="1"/>
</dbReference>
<dbReference type="NCBIfam" id="NF008009">
    <property type="entry name" value="PRK10738.1"/>
    <property type="match status" value="1"/>
</dbReference>
<dbReference type="InterPro" id="IPR015946">
    <property type="entry name" value="KH_dom-like_a/b"/>
</dbReference>
<dbReference type="eggNOG" id="COG1765">
    <property type="taxonomic scope" value="Bacteria"/>
</dbReference>
<dbReference type="FunCoup" id="W0DPB8">
    <property type="interactions" value="35"/>
</dbReference>
<dbReference type="HOGENOM" id="CLU_114057_1_2_6"/>
<dbReference type="Gene3D" id="3.30.300.20">
    <property type="match status" value="1"/>
</dbReference>
<dbReference type="OrthoDB" id="9804010at2"/>
<proteinExistence type="predicted"/>